<dbReference type="Gene3D" id="1.20.5.110">
    <property type="match status" value="1"/>
</dbReference>
<keyword evidence="12" id="KW-1185">Reference proteome</keyword>
<dbReference type="PROSITE" id="PS50192">
    <property type="entry name" value="T_SNARE"/>
    <property type="match status" value="1"/>
</dbReference>
<evidence type="ECO:0000256" key="5">
    <source>
        <dbReference type="ARBA" id="ARBA00022927"/>
    </source>
</evidence>
<dbReference type="PANTHER" id="PTHR15959:SF0">
    <property type="entry name" value="SYNTAXIN-18"/>
    <property type="match status" value="1"/>
</dbReference>
<evidence type="ECO:0000259" key="10">
    <source>
        <dbReference type="PROSITE" id="PS50192"/>
    </source>
</evidence>
<dbReference type="AlphaFoldDB" id="A0AAX4HC16"/>
<dbReference type="GO" id="GO:0031201">
    <property type="term" value="C:SNARE complex"/>
    <property type="evidence" value="ECO:0007669"/>
    <property type="project" value="TreeGrafter"/>
</dbReference>
<feature type="transmembrane region" description="Helical" evidence="9">
    <location>
        <begin position="315"/>
        <end position="333"/>
    </location>
</feature>
<organism evidence="11 12">
    <name type="scientific">Australozyma saopauloensis</name>
    <dbReference type="NCBI Taxonomy" id="291208"/>
    <lineage>
        <taxon>Eukaryota</taxon>
        <taxon>Fungi</taxon>
        <taxon>Dikarya</taxon>
        <taxon>Ascomycota</taxon>
        <taxon>Saccharomycotina</taxon>
        <taxon>Pichiomycetes</taxon>
        <taxon>Metschnikowiaceae</taxon>
        <taxon>Australozyma</taxon>
    </lineage>
</organism>
<dbReference type="PANTHER" id="PTHR15959">
    <property type="entry name" value="SYNTAXIN-18"/>
    <property type="match status" value="1"/>
</dbReference>
<dbReference type="Pfam" id="PF10496">
    <property type="entry name" value="Syntaxin-18_N"/>
    <property type="match status" value="1"/>
</dbReference>
<dbReference type="GO" id="GO:0006890">
    <property type="term" value="P:retrograde vesicle-mediated transport, Golgi to endoplasmic reticulum"/>
    <property type="evidence" value="ECO:0007669"/>
    <property type="project" value="TreeGrafter"/>
</dbReference>
<dbReference type="EMBL" id="CP138897">
    <property type="protein sequence ID" value="WPK25959.1"/>
    <property type="molecule type" value="Genomic_DNA"/>
</dbReference>
<keyword evidence="8 9" id="KW-0472">Membrane</keyword>
<gene>
    <name evidence="11" type="ORF">PUMCH_003301</name>
</gene>
<dbReference type="Proteomes" id="UP001338582">
    <property type="component" value="Chromosome 4"/>
</dbReference>
<evidence type="ECO:0000256" key="1">
    <source>
        <dbReference type="ARBA" id="ARBA00004211"/>
    </source>
</evidence>
<comment type="subcellular location">
    <subcellularLocation>
        <location evidence="1">Membrane</location>
        <topology evidence="1">Single-pass type IV membrane protein</topology>
    </subcellularLocation>
</comment>
<keyword evidence="5" id="KW-0653">Protein transport</keyword>
<evidence type="ECO:0000256" key="7">
    <source>
        <dbReference type="ARBA" id="ARBA00023054"/>
    </source>
</evidence>
<keyword evidence="6 9" id="KW-1133">Transmembrane helix</keyword>
<dbReference type="SUPFAM" id="SSF58038">
    <property type="entry name" value="SNARE fusion complex"/>
    <property type="match status" value="1"/>
</dbReference>
<comment type="similarity">
    <text evidence="2">Belongs to the syntaxin family.</text>
</comment>
<keyword evidence="3" id="KW-0813">Transport</keyword>
<evidence type="ECO:0000256" key="9">
    <source>
        <dbReference type="SAM" id="Phobius"/>
    </source>
</evidence>
<sequence length="334" mass="38751">MTDLTPIFNKCVEIVAKELPLLLLNQSKNTDPLPYLVNDSFTKDCHEVYNNLIRLAAFVSQIKPLYLQNNDELSKYERDSKRLSAEEKNGIDEEFRIKIHQINEKLKFFRTYENRRNELASSQKKTFGGFLSLFGDEQDDNASLYNQTLSTHRAQMIIFLNTTTHKCNSSFEKMQRQRYERERQLNLLHFQNLDDSEDLDVYNNFKSEFKMEVSENTSSGDSGTGQLTQELLQELTQENQDLLLSKENQFKQVEKLHTSMLDIIKLQSELTAHLETQGEQIGNLIDNQELVELDLRQGNRTLTKATDRNKRGSNFIVATCIALGFLLLLLDYIS</sequence>
<name>A0AAX4HC16_9ASCO</name>
<dbReference type="KEGG" id="asau:88174365"/>
<evidence type="ECO:0000313" key="11">
    <source>
        <dbReference type="EMBL" id="WPK25959.1"/>
    </source>
</evidence>
<feature type="domain" description="T-SNARE coiled-coil homology" evidence="10">
    <location>
        <begin position="243"/>
        <end position="305"/>
    </location>
</feature>
<dbReference type="RefSeq" id="XP_062878341.1">
    <property type="nucleotide sequence ID" value="XM_063022271.1"/>
</dbReference>
<dbReference type="GeneID" id="88174365"/>
<evidence type="ECO:0000256" key="3">
    <source>
        <dbReference type="ARBA" id="ARBA00022448"/>
    </source>
</evidence>
<dbReference type="GO" id="GO:0005783">
    <property type="term" value="C:endoplasmic reticulum"/>
    <property type="evidence" value="ECO:0007669"/>
    <property type="project" value="TreeGrafter"/>
</dbReference>
<keyword evidence="7" id="KW-0175">Coiled coil</keyword>
<evidence type="ECO:0000256" key="4">
    <source>
        <dbReference type="ARBA" id="ARBA00022692"/>
    </source>
</evidence>
<keyword evidence="4 9" id="KW-0812">Transmembrane</keyword>
<evidence type="ECO:0000256" key="6">
    <source>
        <dbReference type="ARBA" id="ARBA00022989"/>
    </source>
</evidence>
<evidence type="ECO:0000313" key="12">
    <source>
        <dbReference type="Proteomes" id="UP001338582"/>
    </source>
</evidence>
<dbReference type="InterPro" id="IPR000727">
    <property type="entry name" value="T_SNARE_dom"/>
</dbReference>
<reference evidence="11 12" key="1">
    <citation type="submission" date="2023-10" db="EMBL/GenBank/DDBJ databases">
        <title>Draft Genome Sequence of Candida saopaulonensis from a very Premature Infant with Sepsis.</title>
        <authorList>
            <person name="Ning Y."/>
            <person name="Dai R."/>
            <person name="Xiao M."/>
            <person name="Xu Y."/>
            <person name="Yan Q."/>
            <person name="Zhang L."/>
        </authorList>
    </citation>
    <scope>NUCLEOTIDE SEQUENCE [LARGE SCALE GENOMIC DNA]</scope>
    <source>
        <strain evidence="11 12">19XY460</strain>
    </source>
</reference>
<evidence type="ECO:0000256" key="2">
    <source>
        <dbReference type="ARBA" id="ARBA00009063"/>
    </source>
</evidence>
<dbReference type="GO" id="GO:0015031">
    <property type="term" value="P:protein transport"/>
    <property type="evidence" value="ECO:0007669"/>
    <property type="project" value="UniProtKB-KW"/>
</dbReference>
<dbReference type="InterPro" id="IPR019529">
    <property type="entry name" value="Syntaxin-18_N"/>
</dbReference>
<proteinExistence type="inferred from homology"/>
<protein>
    <recommendedName>
        <fullName evidence="10">t-SNARE coiled-coil homology domain-containing protein</fullName>
    </recommendedName>
</protein>
<accession>A0AAX4HC16</accession>
<evidence type="ECO:0000256" key="8">
    <source>
        <dbReference type="ARBA" id="ARBA00023136"/>
    </source>
</evidence>
<dbReference type="SMART" id="SM00397">
    <property type="entry name" value="t_SNARE"/>
    <property type="match status" value="1"/>
</dbReference>